<evidence type="ECO:0000313" key="2">
    <source>
        <dbReference type="EMBL" id="KAF1844635.1"/>
    </source>
</evidence>
<gene>
    <name evidence="2" type="ORF">K460DRAFT_95438</name>
</gene>
<feature type="compositionally biased region" description="Low complexity" evidence="1">
    <location>
        <begin position="17"/>
        <end position="34"/>
    </location>
</feature>
<evidence type="ECO:0000313" key="3">
    <source>
        <dbReference type="Proteomes" id="UP000800039"/>
    </source>
</evidence>
<name>A0A9P4GFJ4_9PLEO</name>
<sequence>MSNISSSPEFANPNQPPDTAALTTTPTATSPASSRVFDTNSSPPDNKSARDLSLSLVPEVPPTTESTSSLWHDVQLPKMHIAKPGPKMRQNGSTNWPHGVLAGGIVIDILEHLSGTSRQRDWSIALWLQEHYIIPFGRVERLDGLIVGSMDDMDMIHLAHERYVELIGLRVTVQRLWVPGLEPTYIEPGSRGPVQVPALPTRFQQIVWRASDMYSRNGIQVPRKGQSAGEWTDELGWDRKIWMVPGAKEETNSLGKASSC</sequence>
<organism evidence="2 3">
    <name type="scientific">Cucurbitaria berberidis CBS 394.84</name>
    <dbReference type="NCBI Taxonomy" id="1168544"/>
    <lineage>
        <taxon>Eukaryota</taxon>
        <taxon>Fungi</taxon>
        <taxon>Dikarya</taxon>
        <taxon>Ascomycota</taxon>
        <taxon>Pezizomycotina</taxon>
        <taxon>Dothideomycetes</taxon>
        <taxon>Pleosporomycetidae</taxon>
        <taxon>Pleosporales</taxon>
        <taxon>Pleosporineae</taxon>
        <taxon>Cucurbitariaceae</taxon>
        <taxon>Cucurbitaria</taxon>
    </lineage>
</organism>
<dbReference type="GeneID" id="63856091"/>
<comment type="caution">
    <text evidence="2">The sequence shown here is derived from an EMBL/GenBank/DDBJ whole genome shotgun (WGS) entry which is preliminary data.</text>
</comment>
<reference evidence="2" key="1">
    <citation type="submission" date="2020-01" db="EMBL/GenBank/DDBJ databases">
        <authorList>
            <consortium name="DOE Joint Genome Institute"/>
            <person name="Haridas S."/>
            <person name="Albert R."/>
            <person name="Binder M."/>
            <person name="Bloem J."/>
            <person name="Labutti K."/>
            <person name="Salamov A."/>
            <person name="Andreopoulos B."/>
            <person name="Baker S.E."/>
            <person name="Barry K."/>
            <person name="Bills G."/>
            <person name="Bluhm B.H."/>
            <person name="Cannon C."/>
            <person name="Castanera R."/>
            <person name="Culley D.E."/>
            <person name="Daum C."/>
            <person name="Ezra D."/>
            <person name="Gonzalez J.B."/>
            <person name="Henrissat B."/>
            <person name="Kuo A."/>
            <person name="Liang C."/>
            <person name="Lipzen A."/>
            <person name="Lutzoni F."/>
            <person name="Magnuson J."/>
            <person name="Mondo S."/>
            <person name="Nolan M."/>
            <person name="Ohm R."/>
            <person name="Pangilinan J."/>
            <person name="Park H.-J."/>
            <person name="Ramirez L."/>
            <person name="Alfaro M."/>
            <person name="Sun H."/>
            <person name="Tritt A."/>
            <person name="Yoshinaga Y."/>
            <person name="Zwiers L.-H."/>
            <person name="Turgeon B.G."/>
            <person name="Goodwin S.B."/>
            <person name="Spatafora J.W."/>
            <person name="Crous P.W."/>
            <person name="Grigoriev I.V."/>
        </authorList>
    </citation>
    <scope>NUCLEOTIDE SEQUENCE</scope>
    <source>
        <strain evidence="2">CBS 394.84</strain>
    </source>
</reference>
<dbReference type="RefSeq" id="XP_040787198.1">
    <property type="nucleotide sequence ID" value="XM_040938834.1"/>
</dbReference>
<evidence type="ECO:0000256" key="1">
    <source>
        <dbReference type="SAM" id="MobiDB-lite"/>
    </source>
</evidence>
<protein>
    <submittedName>
        <fullName evidence="2">Uncharacterized protein</fullName>
    </submittedName>
</protein>
<dbReference type="AlphaFoldDB" id="A0A9P4GFJ4"/>
<dbReference type="OrthoDB" id="3684005at2759"/>
<feature type="compositionally biased region" description="Polar residues" evidence="1">
    <location>
        <begin position="1"/>
        <end position="13"/>
    </location>
</feature>
<accession>A0A9P4GFJ4</accession>
<dbReference type="Proteomes" id="UP000800039">
    <property type="component" value="Unassembled WGS sequence"/>
</dbReference>
<proteinExistence type="predicted"/>
<feature type="compositionally biased region" description="Polar residues" evidence="1">
    <location>
        <begin position="36"/>
        <end position="45"/>
    </location>
</feature>
<dbReference type="EMBL" id="ML976616">
    <property type="protein sequence ID" value="KAF1844635.1"/>
    <property type="molecule type" value="Genomic_DNA"/>
</dbReference>
<feature type="region of interest" description="Disordered" evidence="1">
    <location>
        <begin position="1"/>
        <end position="50"/>
    </location>
</feature>
<keyword evidence="3" id="KW-1185">Reference proteome</keyword>